<keyword evidence="4" id="KW-1185">Reference proteome</keyword>
<evidence type="ECO:0000313" key="4">
    <source>
        <dbReference type="Proteomes" id="UP001152622"/>
    </source>
</evidence>
<evidence type="ECO:0000256" key="1">
    <source>
        <dbReference type="SAM" id="MobiDB-lite"/>
    </source>
</evidence>
<gene>
    <name evidence="3" type="ORF">SKAU_G00112010</name>
</gene>
<protein>
    <recommendedName>
        <fullName evidence="2">DNA binding HTH domain-containing protein</fullName>
    </recommendedName>
</protein>
<dbReference type="GO" id="GO:0043565">
    <property type="term" value="F:sequence-specific DNA binding"/>
    <property type="evidence" value="ECO:0007669"/>
    <property type="project" value="InterPro"/>
</dbReference>
<dbReference type="InterPro" id="IPR002197">
    <property type="entry name" value="HTH_Fis"/>
</dbReference>
<dbReference type="EMBL" id="JAINUF010000003">
    <property type="protein sequence ID" value="KAJ8371173.1"/>
    <property type="molecule type" value="Genomic_DNA"/>
</dbReference>
<comment type="caution">
    <text evidence="3">The sequence shown here is derived from an EMBL/GenBank/DDBJ whole genome shotgun (WGS) entry which is preliminary data.</text>
</comment>
<feature type="domain" description="DNA binding HTH" evidence="2">
    <location>
        <begin position="67"/>
        <end position="88"/>
    </location>
</feature>
<organism evidence="3 4">
    <name type="scientific">Synaphobranchus kaupii</name>
    <name type="common">Kaup's arrowtooth eel</name>
    <dbReference type="NCBI Taxonomy" id="118154"/>
    <lineage>
        <taxon>Eukaryota</taxon>
        <taxon>Metazoa</taxon>
        <taxon>Chordata</taxon>
        <taxon>Craniata</taxon>
        <taxon>Vertebrata</taxon>
        <taxon>Euteleostomi</taxon>
        <taxon>Actinopterygii</taxon>
        <taxon>Neopterygii</taxon>
        <taxon>Teleostei</taxon>
        <taxon>Anguilliformes</taxon>
        <taxon>Synaphobranchidae</taxon>
        <taxon>Synaphobranchus</taxon>
    </lineage>
</organism>
<sequence length="109" mass="11562">MENSSDLAQLIERAVAAGVTAALQTRSALPTPDTTSSSDTAVPSDDMEQGIVSKEELQNLLSLRVTKSQVASRLGISRTTLYNLMSKYRSLPQHDLCIACGISSGGSFT</sequence>
<evidence type="ECO:0000313" key="3">
    <source>
        <dbReference type="EMBL" id="KAJ8371173.1"/>
    </source>
</evidence>
<dbReference type="InterPro" id="IPR009057">
    <property type="entry name" value="Homeodomain-like_sf"/>
</dbReference>
<dbReference type="SUPFAM" id="SSF46689">
    <property type="entry name" value="Homeodomain-like"/>
    <property type="match status" value="1"/>
</dbReference>
<proteinExistence type="predicted"/>
<dbReference type="AlphaFoldDB" id="A0A9Q1G1E7"/>
<dbReference type="Pfam" id="PF02954">
    <property type="entry name" value="HTH_8"/>
    <property type="match status" value="1"/>
</dbReference>
<name>A0A9Q1G1E7_SYNKA</name>
<evidence type="ECO:0000259" key="2">
    <source>
        <dbReference type="Pfam" id="PF02954"/>
    </source>
</evidence>
<accession>A0A9Q1G1E7</accession>
<feature type="region of interest" description="Disordered" evidence="1">
    <location>
        <begin position="25"/>
        <end position="49"/>
    </location>
</feature>
<feature type="compositionally biased region" description="Low complexity" evidence="1">
    <location>
        <begin position="30"/>
        <end position="44"/>
    </location>
</feature>
<dbReference type="Proteomes" id="UP001152622">
    <property type="component" value="Chromosome 3"/>
</dbReference>
<reference evidence="3" key="1">
    <citation type="journal article" date="2023" name="Science">
        <title>Genome structures resolve the early diversification of teleost fishes.</title>
        <authorList>
            <person name="Parey E."/>
            <person name="Louis A."/>
            <person name="Montfort J."/>
            <person name="Bouchez O."/>
            <person name="Roques C."/>
            <person name="Iampietro C."/>
            <person name="Lluch J."/>
            <person name="Castinel A."/>
            <person name="Donnadieu C."/>
            <person name="Desvignes T."/>
            <person name="Floi Bucao C."/>
            <person name="Jouanno E."/>
            <person name="Wen M."/>
            <person name="Mejri S."/>
            <person name="Dirks R."/>
            <person name="Jansen H."/>
            <person name="Henkel C."/>
            <person name="Chen W.J."/>
            <person name="Zahm M."/>
            <person name="Cabau C."/>
            <person name="Klopp C."/>
            <person name="Thompson A.W."/>
            <person name="Robinson-Rechavi M."/>
            <person name="Braasch I."/>
            <person name="Lecointre G."/>
            <person name="Bobe J."/>
            <person name="Postlethwait J.H."/>
            <person name="Berthelot C."/>
            <person name="Roest Crollius H."/>
            <person name="Guiguen Y."/>
        </authorList>
    </citation>
    <scope>NUCLEOTIDE SEQUENCE</scope>
    <source>
        <strain evidence="3">WJC10195</strain>
    </source>
</reference>
<dbReference type="Gene3D" id="1.10.10.60">
    <property type="entry name" value="Homeodomain-like"/>
    <property type="match status" value="1"/>
</dbReference>